<dbReference type="InParanoid" id="A0A1Z5JWV9"/>
<dbReference type="PRINTS" id="PR01039">
    <property type="entry name" value="TRNASYNTHTRP"/>
</dbReference>
<dbReference type="FunFam" id="1.10.240.10:FF:000007">
    <property type="entry name" value="Tryptophan--tRNA ligase"/>
    <property type="match status" value="1"/>
</dbReference>
<comment type="subcellular location">
    <subcellularLocation>
        <location evidence="1">Cytoplasm</location>
    </subcellularLocation>
</comment>
<dbReference type="PANTHER" id="PTHR10055">
    <property type="entry name" value="TRYPTOPHANYL-TRNA SYNTHETASE"/>
    <property type="match status" value="1"/>
</dbReference>
<dbReference type="EMBL" id="BDSP01000128">
    <property type="protein sequence ID" value="GAX18389.1"/>
    <property type="molecule type" value="Genomic_DNA"/>
</dbReference>
<keyword evidence="8" id="KW-0067">ATP-binding</keyword>
<dbReference type="SUPFAM" id="SSF52374">
    <property type="entry name" value="Nucleotidylyl transferase"/>
    <property type="match status" value="1"/>
</dbReference>
<dbReference type="GO" id="GO:0006436">
    <property type="term" value="P:tryptophanyl-tRNA aminoacylation"/>
    <property type="evidence" value="ECO:0007669"/>
    <property type="project" value="InterPro"/>
</dbReference>
<evidence type="ECO:0000256" key="12">
    <source>
        <dbReference type="ARBA" id="ARBA00049929"/>
    </source>
</evidence>
<evidence type="ECO:0000256" key="5">
    <source>
        <dbReference type="ARBA" id="ARBA00022490"/>
    </source>
</evidence>
<dbReference type="InterPro" id="IPR014729">
    <property type="entry name" value="Rossmann-like_a/b/a_fold"/>
</dbReference>
<dbReference type="PROSITE" id="PS00178">
    <property type="entry name" value="AA_TRNA_LIGASE_I"/>
    <property type="match status" value="1"/>
</dbReference>
<organism evidence="13 14">
    <name type="scientific">Fistulifera solaris</name>
    <name type="common">Oleaginous diatom</name>
    <dbReference type="NCBI Taxonomy" id="1519565"/>
    <lineage>
        <taxon>Eukaryota</taxon>
        <taxon>Sar</taxon>
        <taxon>Stramenopiles</taxon>
        <taxon>Ochrophyta</taxon>
        <taxon>Bacillariophyta</taxon>
        <taxon>Bacillariophyceae</taxon>
        <taxon>Bacillariophycidae</taxon>
        <taxon>Naviculales</taxon>
        <taxon>Naviculaceae</taxon>
        <taxon>Fistulifera</taxon>
    </lineage>
</organism>
<evidence type="ECO:0000313" key="14">
    <source>
        <dbReference type="Proteomes" id="UP000198406"/>
    </source>
</evidence>
<dbReference type="EC" id="6.1.1.2" evidence="3"/>
<evidence type="ECO:0000313" key="13">
    <source>
        <dbReference type="EMBL" id="GAX18389.1"/>
    </source>
</evidence>
<evidence type="ECO:0000256" key="1">
    <source>
        <dbReference type="ARBA" id="ARBA00004496"/>
    </source>
</evidence>
<proteinExistence type="inferred from homology"/>
<dbReference type="Pfam" id="PF00579">
    <property type="entry name" value="tRNA-synt_1b"/>
    <property type="match status" value="1"/>
</dbReference>
<dbReference type="Proteomes" id="UP000198406">
    <property type="component" value="Unassembled WGS sequence"/>
</dbReference>
<comment type="caution">
    <text evidence="13">The sequence shown here is derived from an EMBL/GenBank/DDBJ whole genome shotgun (WGS) entry which is preliminary data.</text>
</comment>
<evidence type="ECO:0000256" key="7">
    <source>
        <dbReference type="ARBA" id="ARBA00022741"/>
    </source>
</evidence>
<dbReference type="Gene3D" id="1.10.240.10">
    <property type="entry name" value="Tyrosyl-Transfer RNA Synthetase"/>
    <property type="match status" value="1"/>
</dbReference>
<protein>
    <recommendedName>
        <fullName evidence="4">Tryptophan--tRNA ligase, cytoplasmic</fullName>
        <ecNumber evidence="3">6.1.1.2</ecNumber>
    </recommendedName>
    <alternativeName>
        <fullName evidence="11">Tryptophanyl-tRNA synthetase</fullName>
    </alternativeName>
</protein>
<evidence type="ECO:0000256" key="9">
    <source>
        <dbReference type="ARBA" id="ARBA00022917"/>
    </source>
</evidence>
<dbReference type="NCBIfam" id="TIGR00233">
    <property type="entry name" value="trpS"/>
    <property type="match status" value="1"/>
</dbReference>
<dbReference type="InterPro" id="IPR001412">
    <property type="entry name" value="aa-tRNA-synth_I_CS"/>
</dbReference>
<evidence type="ECO:0000256" key="2">
    <source>
        <dbReference type="ARBA" id="ARBA00005594"/>
    </source>
</evidence>
<comment type="similarity">
    <text evidence="2">Belongs to the class-I aminoacyl-tRNA synthetase family.</text>
</comment>
<dbReference type="InterPro" id="IPR002305">
    <property type="entry name" value="aa-tRNA-synth_Ic"/>
</dbReference>
<keyword evidence="6 13" id="KW-0436">Ligase</keyword>
<dbReference type="InterPro" id="IPR002306">
    <property type="entry name" value="Trp-tRNA-ligase"/>
</dbReference>
<evidence type="ECO:0000256" key="4">
    <source>
        <dbReference type="ARBA" id="ARBA00013782"/>
    </source>
</evidence>
<sequence length="675" mass="74858">MTEQSKADEGQQKKPERIVAVPTCPSAVSTALLLLRAAISGVTGAAACDQNISLLQATYVKDKRLTGKFAVQLGKKTGACELDLSEDKVEIEALLNAIEAVANRLASEDNVIHCSKVSKSDIINLFGSDGNGVLDGSHANEKKVPPETILNLAYLKSGEVVAAAALPSVPLARTGLVPRIELDRSNCSVVANKKKAEISLKFEVMGIGNDDTQELAVVQEQLLAIDVTLIQSKAIRCPEGTILRETQLRVAAKMEETSASKDEPPVATTESNEMVVNAYEVKGKIDYEKLVNEFGSTVISDQVMRKLYDLTVAKGRVPCLHRFLRRDIFFSHRDLEVLLDQVSNGTPLYLYTGRGPSSESMHLGHLIPFLFTQWLQKALDVPLVIQMTDDEKFLFKGIYEDETGDNLDNFSRLTIENARDIIACGFDFEKTFLFSDLDYVGRMYPNVVRIWKAVTTNKVSNIFGFDGSSNIGKIAFPAIQAAPSFASSFPTVLQADRSSDMLCLIPCAIDQDPYFRMTRDIAHKLVHKQHKLGGKPALIHSKFFPPLQGALGKMSSSDQNSAIFLTDTAEEIQYKIKHHALSGGQEKAADQRKFGANLEVDVAYQWLRFFLEDDDELVRIGDEYSSGQGEYWCTSKVKDRLASVLQELVAEHQKRRAEVTDYEVRKWMSERKLAF</sequence>
<dbReference type="CDD" id="cd00806">
    <property type="entry name" value="TrpRS_core"/>
    <property type="match status" value="1"/>
</dbReference>
<dbReference type="OrthoDB" id="10261385at2759"/>
<comment type="catalytic activity">
    <reaction evidence="12">
        <text>tRNA(Trp) + L-tryptophan + ATP = L-tryptophyl-tRNA(Trp) + AMP + diphosphate + H(+)</text>
        <dbReference type="Rhea" id="RHEA:24080"/>
        <dbReference type="Rhea" id="RHEA-COMP:9671"/>
        <dbReference type="Rhea" id="RHEA-COMP:9705"/>
        <dbReference type="ChEBI" id="CHEBI:15378"/>
        <dbReference type="ChEBI" id="CHEBI:30616"/>
        <dbReference type="ChEBI" id="CHEBI:33019"/>
        <dbReference type="ChEBI" id="CHEBI:57912"/>
        <dbReference type="ChEBI" id="CHEBI:78442"/>
        <dbReference type="ChEBI" id="CHEBI:78535"/>
        <dbReference type="ChEBI" id="CHEBI:456215"/>
        <dbReference type="EC" id="6.1.1.2"/>
    </reaction>
</comment>
<accession>A0A1Z5JWV9</accession>
<dbReference type="GO" id="GO:0005524">
    <property type="term" value="F:ATP binding"/>
    <property type="evidence" value="ECO:0007669"/>
    <property type="project" value="UniProtKB-KW"/>
</dbReference>
<keyword evidence="9" id="KW-0648">Protein biosynthesis</keyword>
<dbReference type="GO" id="GO:0004830">
    <property type="term" value="F:tryptophan-tRNA ligase activity"/>
    <property type="evidence" value="ECO:0007669"/>
    <property type="project" value="UniProtKB-EC"/>
</dbReference>
<evidence type="ECO:0000256" key="11">
    <source>
        <dbReference type="ARBA" id="ARBA00030268"/>
    </source>
</evidence>
<evidence type="ECO:0000256" key="10">
    <source>
        <dbReference type="ARBA" id="ARBA00023146"/>
    </source>
</evidence>
<dbReference type="FunCoup" id="A0A1Z5JWV9">
    <property type="interactions" value="874"/>
</dbReference>
<evidence type="ECO:0000256" key="6">
    <source>
        <dbReference type="ARBA" id="ARBA00022598"/>
    </source>
</evidence>
<evidence type="ECO:0000256" key="3">
    <source>
        <dbReference type="ARBA" id="ARBA00013161"/>
    </source>
</evidence>
<keyword evidence="10 13" id="KW-0030">Aminoacyl-tRNA synthetase</keyword>
<dbReference type="Gene3D" id="3.40.50.620">
    <property type="entry name" value="HUPs"/>
    <property type="match status" value="1"/>
</dbReference>
<dbReference type="PANTHER" id="PTHR10055:SF1">
    <property type="entry name" value="TRYPTOPHAN--TRNA LIGASE, CYTOPLASMIC"/>
    <property type="match status" value="1"/>
</dbReference>
<keyword evidence="5" id="KW-0963">Cytoplasm</keyword>
<keyword evidence="14" id="KW-1185">Reference proteome</keyword>
<keyword evidence="7" id="KW-0547">Nucleotide-binding</keyword>
<gene>
    <name evidence="13" type="ORF">FisN_15Lh316</name>
</gene>
<dbReference type="GO" id="GO:0005737">
    <property type="term" value="C:cytoplasm"/>
    <property type="evidence" value="ECO:0007669"/>
    <property type="project" value="UniProtKB-SubCell"/>
</dbReference>
<dbReference type="AlphaFoldDB" id="A0A1Z5JWV9"/>
<reference evidence="13 14" key="1">
    <citation type="journal article" date="2015" name="Plant Cell">
        <title>Oil accumulation by the oleaginous diatom Fistulifera solaris as revealed by the genome and transcriptome.</title>
        <authorList>
            <person name="Tanaka T."/>
            <person name="Maeda Y."/>
            <person name="Veluchamy A."/>
            <person name="Tanaka M."/>
            <person name="Abida H."/>
            <person name="Marechal E."/>
            <person name="Bowler C."/>
            <person name="Muto M."/>
            <person name="Sunaga Y."/>
            <person name="Tanaka M."/>
            <person name="Yoshino T."/>
            <person name="Taniguchi T."/>
            <person name="Fukuda Y."/>
            <person name="Nemoto M."/>
            <person name="Matsumoto M."/>
            <person name="Wong P.S."/>
            <person name="Aburatani S."/>
            <person name="Fujibuchi W."/>
        </authorList>
    </citation>
    <scope>NUCLEOTIDE SEQUENCE [LARGE SCALE GENOMIC DNA]</scope>
    <source>
        <strain evidence="13 14">JPCC DA0580</strain>
    </source>
</reference>
<dbReference type="FunFam" id="3.40.50.620:FF:000033">
    <property type="entry name" value="tryptophan--tRNA ligase, cytoplasmic"/>
    <property type="match status" value="1"/>
</dbReference>
<name>A0A1Z5JWV9_FISSO</name>
<evidence type="ECO:0000256" key="8">
    <source>
        <dbReference type="ARBA" id="ARBA00022840"/>
    </source>
</evidence>